<evidence type="ECO:0000256" key="1">
    <source>
        <dbReference type="ARBA" id="ARBA00004123"/>
    </source>
</evidence>
<comment type="similarity">
    <text evidence="2 10">Belongs to the Mediator complex subunit 14 family.</text>
</comment>
<proteinExistence type="inferred from homology"/>
<dbReference type="KEGG" id="osn:115227780"/>
<dbReference type="GO" id="GO:0006357">
    <property type="term" value="P:regulation of transcription by RNA polymerase II"/>
    <property type="evidence" value="ECO:0007669"/>
    <property type="project" value="InterPro"/>
</dbReference>
<evidence type="ECO:0000256" key="8">
    <source>
        <dbReference type="ARBA" id="ARBA00023242"/>
    </source>
</evidence>
<evidence type="ECO:0000259" key="16">
    <source>
        <dbReference type="Pfam" id="PF22984"/>
    </source>
</evidence>
<feature type="domain" description="Mediator of RNA polymerase II transcription subunit 14 RM2" evidence="14">
    <location>
        <begin position="292"/>
        <end position="369"/>
    </location>
</feature>
<evidence type="ECO:0000256" key="3">
    <source>
        <dbReference type="ARBA" id="ARBA00019619"/>
    </source>
</evidence>
<keyword evidence="7 10" id="KW-0804">Transcription</keyword>
<evidence type="ECO:0000256" key="9">
    <source>
        <dbReference type="ARBA" id="ARBA00032007"/>
    </source>
</evidence>
<feature type="region of interest" description="Disordered" evidence="12">
    <location>
        <begin position="987"/>
        <end position="1182"/>
    </location>
</feature>
<evidence type="ECO:0000259" key="18">
    <source>
        <dbReference type="Pfam" id="PF25067"/>
    </source>
</evidence>
<organism evidence="20 21">
    <name type="scientific">Octopus sinensis</name>
    <name type="common">East Asian common octopus</name>
    <dbReference type="NCBI Taxonomy" id="2607531"/>
    <lineage>
        <taxon>Eukaryota</taxon>
        <taxon>Metazoa</taxon>
        <taxon>Spiralia</taxon>
        <taxon>Lophotrochozoa</taxon>
        <taxon>Mollusca</taxon>
        <taxon>Cephalopoda</taxon>
        <taxon>Coleoidea</taxon>
        <taxon>Octopodiformes</taxon>
        <taxon>Octopoda</taxon>
        <taxon>Incirrata</taxon>
        <taxon>Octopodidae</taxon>
        <taxon>Octopus</taxon>
    </lineage>
</organism>
<feature type="compositionally biased region" description="Polar residues" evidence="12">
    <location>
        <begin position="1020"/>
        <end position="1034"/>
    </location>
</feature>
<evidence type="ECO:0000256" key="12">
    <source>
        <dbReference type="SAM" id="MobiDB-lite"/>
    </source>
</evidence>
<comment type="subunit">
    <text evidence="10">Component of the Mediator complex.</text>
</comment>
<protein>
    <recommendedName>
        <fullName evidence="3 10">Mediator of RNA polymerase II transcription subunit 14</fullName>
    </recommendedName>
    <alternativeName>
        <fullName evidence="9 10">Mediator complex subunit 14</fullName>
    </alternativeName>
</protein>
<dbReference type="GO" id="GO:0003712">
    <property type="term" value="F:transcription coregulator activity"/>
    <property type="evidence" value="ECO:0007669"/>
    <property type="project" value="UniProtKB-UniRule"/>
</dbReference>
<dbReference type="InterPro" id="IPR013947">
    <property type="entry name" value="Mediator_Med14"/>
</dbReference>
<feature type="domain" description="Mediator of RNA polymerase II transcription subunit 14 C-terminal" evidence="19">
    <location>
        <begin position="1325"/>
        <end position="1469"/>
    </location>
</feature>
<dbReference type="InterPro" id="IPR056877">
    <property type="entry name" value="Med14_C"/>
</dbReference>
<keyword evidence="20" id="KW-1185">Reference proteome</keyword>
<feature type="domain" description="Mediator of RNA polymerase II transcription subunit 14 RM5" evidence="18">
    <location>
        <begin position="654"/>
        <end position="741"/>
    </location>
</feature>
<dbReference type="Pfam" id="PF25065">
    <property type="entry name" value="RM3_Med14"/>
    <property type="match status" value="1"/>
</dbReference>
<sequence>MSPIDSQLPMPTGPSQGGGTGGGSIALNTLIDYIIQRTYAEMSVLSELLPRKSDMERKIEIVQFSQRTRQLFVRLLALVKWANSASKVDKCGEICNFLEQQSLLFVETADAMARMARETLVNARLPNFPLPYAVDVLTTGTYPRLPTCIRDKIVPVDPITVTEKRLTLQRLSQVIEYRLVCSELPPQMRRLKIENGRVKFLVEHEFEVTLTLMGDSPTIPWRLLDIAILVEDHQTGDGKSLVHSLQVNYIHRLVQSRLLDNEKPLHDLYRMLHSFCLSLQLEVLHSQIQRLVRERLGDSVRVEDYTPGKCLVVSYWRDQIKKEKDSSVYKLSVHVSEEDEGKPLQISHIPLMTVEEARKVGLSIRSEHLSIEKLIIQTIEVRTHAKLKEFAKDLQKYVDGPCEIKDVPAVLHVPVLNPFTSAEVLRVAIDIQRGTFLTSVPCSNHPVIQEIEENLNGERRHLDKQIAKLRSELALLRCEKSVQQLPASSHRQLPFINFAGHALESLSKHKLYVRVPKQTSYAVVVEVEDVPPKSFVYKYYLLEMATASTENTDNTLVEDNGAVKPFLKAKHLTPINIFSLTHGPYATVFSEGDELELDSLSRKRKLLLGDLEGPPAKMRKESPYFVAPLAFLLAHCEEKLPFVSLTEELTRRNIPHQGIQVDGEGSCMTLTIMDLPNCKGCTPETMDELRKNLLSSKFRIQVRPTRNWIVEFVFTNCPIKTTSPKEQGPIQRVYFSFDLSTDQASKTVQDLLDEWTLVANLYQAVYNFSHFFNDSRTGLQKLIEVRSYNYRKLTIVYGVTQTSLVNITWRIDTKSFHLTLGTCGQNASTINPHVLVITQLQEELNCANSTDAVANLVQLLNDTWSPLTSINKLSTSPLLGGSTHPKQSMLSFTIIPQSTTHVRIAFRNVSCVDVHFRSGKMVAVRDGAISLFDTSKVIDGFTPTPGLKAFLNMFVDETVTGSHPRRRSTTEEDHPLSPIGMDSVEIFLPQNPSVGSPASRPRQDGNLRFQNPMTPPSNPHTPASPSTSRISSGYASSPAAAFSLSSPPSLTPQVSQSPSAALISTPSPSTLLGQGGSPGNPQLHVPSPGSFVPTPSPQSLGIHLSSPAGPFIAHQGMVDGGSPFTMPSPGTRNWPGSPSVQGPSPVSRHGTATSPGHPALHSPQTQVKDSEHSKSSVVSPAPRMLPQRSWAASIPTILSHEAFSKLLTPCPLPGMNFLPASPLERFLGCVYFRRHLPRVIQGENSLQSIQSNEPGVSAFKVDSLQFRVSLNPTTLQSLHIKVTPTLDFQDQWTNEEIQILEKFFDLKVASPPYKVNALTAFCRLLGAPAHILRDCLQIMRLELMPDRNLKWSVQWCLTIPPGAHPISAPAGTPAVVVKSKMIIMLMLTRIGLMLSSNTDPQSVIVPLLYDIGTNTIQLVEARPPAPHTQTPAQMAIVSMLRRFAELHQNHTECAIFPSVRELMTNLVIPIQ</sequence>
<keyword evidence="6 10" id="KW-0010">Activator</keyword>
<keyword evidence="8 10" id="KW-0539">Nucleus</keyword>
<dbReference type="PANTHER" id="PTHR12809">
    <property type="entry name" value="MEDIATOR COMPLEX SUBUNIT"/>
    <property type="match status" value="1"/>
</dbReference>
<dbReference type="Pfam" id="PF22983">
    <property type="entry name" value="RM8_Med14"/>
    <property type="match status" value="1"/>
</dbReference>
<dbReference type="GO" id="GO:0070847">
    <property type="term" value="C:core mediator complex"/>
    <property type="evidence" value="ECO:0007669"/>
    <property type="project" value="TreeGrafter"/>
</dbReference>
<dbReference type="Pfam" id="PF08638">
    <property type="entry name" value="Med14"/>
    <property type="match status" value="1"/>
</dbReference>
<dbReference type="InterPro" id="IPR055113">
    <property type="entry name" value="Med14_RM2"/>
</dbReference>
<accession>A0A6P7TWR2</accession>
<feature type="domain" description="Mediator of RNA polymerase II transcription subunit 14 RM8" evidence="15">
    <location>
        <begin position="1236"/>
        <end position="1309"/>
    </location>
</feature>
<comment type="subcellular location">
    <subcellularLocation>
        <location evidence="1 10">Nucleus</location>
    </subcellularLocation>
</comment>
<dbReference type="InterPro" id="IPR056879">
    <property type="entry name" value="RM3_Med14"/>
</dbReference>
<dbReference type="Pfam" id="PF22984">
    <property type="entry name" value="RM6_Med14"/>
    <property type="match status" value="1"/>
</dbReference>
<dbReference type="Proteomes" id="UP000515154">
    <property type="component" value="Linkage group LG2"/>
</dbReference>
<dbReference type="Pfam" id="PF25067">
    <property type="entry name" value="RM5_Med14"/>
    <property type="match status" value="1"/>
</dbReference>
<dbReference type="RefSeq" id="XP_029654375.1">
    <property type="nucleotide sequence ID" value="XM_029798515.2"/>
</dbReference>
<evidence type="ECO:0000256" key="10">
    <source>
        <dbReference type="RuleBase" id="RU365082"/>
    </source>
</evidence>
<keyword evidence="5 10" id="KW-0805">Transcription regulation</keyword>
<evidence type="ECO:0000259" key="15">
    <source>
        <dbReference type="Pfam" id="PF22983"/>
    </source>
</evidence>
<feature type="domain" description="Mediator of RNA polymerase II transcription subunit 14 RM6" evidence="16">
    <location>
        <begin position="779"/>
        <end position="846"/>
    </location>
</feature>
<evidence type="ECO:0000313" key="20">
    <source>
        <dbReference type="Proteomes" id="UP000515154"/>
    </source>
</evidence>
<evidence type="ECO:0000259" key="19">
    <source>
        <dbReference type="Pfam" id="PF25069"/>
    </source>
</evidence>
<dbReference type="InterPro" id="IPR055114">
    <property type="entry name" value="Med14_RM6"/>
</dbReference>
<evidence type="ECO:0000256" key="6">
    <source>
        <dbReference type="ARBA" id="ARBA00023159"/>
    </source>
</evidence>
<evidence type="ECO:0000256" key="4">
    <source>
        <dbReference type="ARBA" id="ARBA00022737"/>
    </source>
</evidence>
<dbReference type="Pfam" id="PF22981">
    <property type="entry name" value="RM2_Med14"/>
    <property type="match status" value="1"/>
</dbReference>
<evidence type="ECO:0000259" key="14">
    <source>
        <dbReference type="Pfam" id="PF22981"/>
    </source>
</evidence>
<feature type="domain" description="Mediator of RNA polymerase II transcription subunit 14 RM3" evidence="17">
    <location>
        <begin position="372"/>
        <end position="478"/>
    </location>
</feature>
<evidence type="ECO:0000256" key="2">
    <source>
        <dbReference type="ARBA" id="ARBA00007813"/>
    </source>
</evidence>
<name>A0A6P7TWR2_9MOLL</name>
<comment type="function">
    <text evidence="10">Component of the Mediator complex, a coactivator involved in the regulated transcription of nearly all RNA polymerase II-dependent genes. Mediator functions as a bridge to convey information from gene-specific regulatory proteins to the basal RNA polymerase II transcription machinery. Mediator is recruited to promoters by direct interactions with regulatory proteins and serves as a scaffold for the assembly of a functional preinitiation complex with RNA polymerase II and the general transcription factors.</text>
</comment>
<dbReference type="GO" id="GO:0016592">
    <property type="term" value="C:mediator complex"/>
    <property type="evidence" value="ECO:0007669"/>
    <property type="project" value="UniProtKB-UniRule"/>
</dbReference>
<keyword evidence="4" id="KW-0677">Repeat</keyword>
<evidence type="ECO:0000256" key="7">
    <source>
        <dbReference type="ARBA" id="ARBA00023163"/>
    </source>
</evidence>
<evidence type="ECO:0000256" key="5">
    <source>
        <dbReference type="ARBA" id="ARBA00023015"/>
    </source>
</evidence>
<dbReference type="InterPro" id="IPR056878">
    <property type="entry name" value="RM5_Med14"/>
</dbReference>
<evidence type="ECO:0000259" key="17">
    <source>
        <dbReference type="Pfam" id="PF25065"/>
    </source>
</evidence>
<evidence type="ECO:0000259" key="13">
    <source>
        <dbReference type="Pfam" id="PF08638"/>
    </source>
</evidence>
<dbReference type="InterPro" id="IPR055122">
    <property type="entry name" value="Med14_N"/>
</dbReference>
<dbReference type="PANTHER" id="PTHR12809:SF2">
    <property type="entry name" value="MEDIATOR OF RNA POLYMERASE II TRANSCRIPTION SUBUNIT 14"/>
    <property type="match status" value="1"/>
</dbReference>
<dbReference type="InterPro" id="IPR055107">
    <property type="entry name" value="Med14_RM8"/>
</dbReference>
<feature type="compositionally biased region" description="Low complexity" evidence="12">
    <location>
        <begin position="1135"/>
        <end position="1147"/>
    </location>
</feature>
<evidence type="ECO:0000313" key="21">
    <source>
        <dbReference type="RefSeq" id="XP_029654375.1"/>
    </source>
</evidence>
<feature type="domain" description="Mediator complex subunit MED14 N-terminal" evidence="13">
    <location>
        <begin position="25"/>
        <end position="213"/>
    </location>
</feature>
<feature type="coiled-coil region" evidence="11">
    <location>
        <begin position="448"/>
        <end position="479"/>
    </location>
</feature>
<evidence type="ECO:0000256" key="11">
    <source>
        <dbReference type="SAM" id="Coils"/>
    </source>
</evidence>
<feature type="compositionally biased region" description="Polar residues" evidence="12">
    <location>
        <begin position="1062"/>
        <end position="1072"/>
    </location>
</feature>
<dbReference type="Pfam" id="PF25069">
    <property type="entry name" value="Med14_C"/>
    <property type="match status" value="1"/>
</dbReference>
<feature type="compositionally biased region" description="Low complexity" evidence="12">
    <location>
        <begin position="1035"/>
        <end position="1059"/>
    </location>
</feature>
<reference evidence="21" key="1">
    <citation type="submission" date="2025-08" db="UniProtKB">
        <authorList>
            <consortium name="RefSeq"/>
        </authorList>
    </citation>
    <scope>IDENTIFICATION</scope>
</reference>
<keyword evidence="11" id="KW-0175">Coiled coil</keyword>
<feature type="region of interest" description="Disordered" evidence="12">
    <location>
        <begin position="1"/>
        <end position="21"/>
    </location>
</feature>
<gene>
    <name evidence="21" type="primary">LOC115227780</name>
</gene>